<dbReference type="InterPro" id="IPR011010">
    <property type="entry name" value="DNA_brk_join_enz"/>
</dbReference>
<evidence type="ECO:0000256" key="1">
    <source>
        <dbReference type="ARBA" id="ARBA00008857"/>
    </source>
</evidence>
<dbReference type="InterPro" id="IPR002104">
    <property type="entry name" value="Integrase_catalytic"/>
</dbReference>
<evidence type="ECO:0000259" key="6">
    <source>
        <dbReference type="PROSITE" id="PS51898"/>
    </source>
</evidence>
<dbReference type="CDD" id="cd01189">
    <property type="entry name" value="INT_ICEBs1_C_like"/>
    <property type="match status" value="1"/>
</dbReference>
<evidence type="ECO:0000313" key="9">
    <source>
        <dbReference type="Proteomes" id="UP000186313"/>
    </source>
</evidence>
<gene>
    <name evidence="8" type="ORF">BIY22_19275</name>
</gene>
<keyword evidence="2" id="KW-0229">DNA integration</keyword>
<evidence type="ECO:0000256" key="4">
    <source>
        <dbReference type="ARBA" id="ARBA00023172"/>
    </source>
</evidence>
<dbReference type="STRING" id="1381081.BIY22_19275"/>
<dbReference type="PANTHER" id="PTHR30349">
    <property type="entry name" value="PHAGE INTEGRASE-RELATED"/>
    <property type="match status" value="1"/>
</dbReference>
<dbReference type="PROSITE" id="PS51898">
    <property type="entry name" value="TYR_RECOMBINASE"/>
    <property type="match status" value="1"/>
</dbReference>
<name>A0A1Q9HHU0_9VIBR</name>
<evidence type="ECO:0000256" key="2">
    <source>
        <dbReference type="ARBA" id="ARBA00022908"/>
    </source>
</evidence>
<dbReference type="Pfam" id="PF00589">
    <property type="entry name" value="Phage_integrase"/>
    <property type="match status" value="1"/>
</dbReference>
<sequence>MLNQKLKSKQRYITFSDFVEVFKRSVRNVHQKSTKNADDSKLNQLNHHFGEYDIAEIQHVDILEWMDYAEDVKRYKNKTLNEYFRLLRAVFNVALHNGNITKSPMSGIRNRILGEHDSAFPYTLKELRTFEKTVTAIESGKALCLVMAYSGLRTCEAIALRTSDIDLKNKTLTVQHSMVMGELKCTKTVHSQRKIPINSSLHTILKEQLKRAANHSEVKLNRVGRDGKTRTQEKCVFLFTDQNGNHFRDVKDVTQKFWKKFIKDADQLHLKTYCESIEARGISQMRHTFASHALTAGVNKDWLAKVMGHADTEMIDKVYAKWIVEDAEDQTNILDLHFKKKAANTNDKDLFDEVA</sequence>
<reference evidence="8 9" key="1">
    <citation type="submission" date="2016-09" db="EMBL/GenBank/DDBJ databases">
        <title>Genomic Taxonomy of the Vibrionaceae.</title>
        <authorList>
            <person name="Gonzalez-Castillo A."/>
            <person name="Gomez-Gil B."/>
            <person name="Enciso-Ibarra K."/>
        </authorList>
    </citation>
    <scope>NUCLEOTIDE SEQUENCE [LARGE SCALE GENOMIC DNA]</scope>
    <source>
        <strain evidence="8 9">CAIM 703</strain>
    </source>
</reference>
<evidence type="ECO:0000256" key="5">
    <source>
        <dbReference type="PROSITE-ProRule" id="PRU01248"/>
    </source>
</evidence>
<dbReference type="PROSITE" id="PS51900">
    <property type="entry name" value="CB"/>
    <property type="match status" value="1"/>
</dbReference>
<dbReference type="EMBL" id="MJMJ01000013">
    <property type="protein sequence ID" value="OLQ89694.1"/>
    <property type="molecule type" value="Genomic_DNA"/>
</dbReference>
<protein>
    <submittedName>
        <fullName evidence="8">Integrase</fullName>
    </submittedName>
</protein>
<organism evidence="8 9">
    <name type="scientific">Vibrio panuliri</name>
    <dbReference type="NCBI Taxonomy" id="1381081"/>
    <lineage>
        <taxon>Bacteria</taxon>
        <taxon>Pseudomonadati</taxon>
        <taxon>Pseudomonadota</taxon>
        <taxon>Gammaproteobacteria</taxon>
        <taxon>Vibrionales</taxon>
        <taxon>Vibrionaceae</taxon>
        <taxon>Vibrio</taxon>
    </lineage>
</organism>
<dbReference type="InterPro" id="IPR013762">
    <property type="entry name" value="Integrase-like_cat_sf"/>
</dbReference>
<dbReference type="InterPro" id="IPR010998">
    <property type="entry name" value="Integrase_recombinase_N"/>
</dbReference>
<comment type="similarity">
    <text evidence="1">Belongs to the 'phage' integrase family.</text>
</comment>
<dbReference type="Proteomes" id="UP000186313">
    <property type="component" value="Unassembled WGS sequence"/>
</dbReference>
<dbReference type="AlphaFoldDB" id="A0A1Q9HHU0"/>
<comment type="caution">
    <text evidence="8">The sequence shown here is derived from an EMBL/GenBank/DDBJ whole genome shotgun (WGS) entry which is preliminary data.</text>
</comment>
<evidence type="ECO:0000313" key="8">
    <source>
        <dbReference type="EMBL" id="OLQ89694.1"/>
    </source>
</evidence>
<accession>A0A1Q9HHU0</accession>
<dbReference type="SUPFAM" id="SSF56349">
    <property type="entry name" value="DNA breaking-rejoining enzymes"/>
    <property type="match status" value="1"/>
</dbReference>
<keyword evidence="4" id="KW-0233">DNA recombination</keyword>
<dbReference type="GO" id="GO:0006310">
    <property type="term" value="P:DNA recombination"/>
    <property type="evidence" value="ECO:0007669"/>
    <property type="project" value="UniProtKB-KW"/>
</dbReference>
<dbReference type="OrthoDB" id="5391994at2"/>
<evidence type="ECO:0000256" key="3">
    <source>
        <dbReference type="ARBA" id="ARBA00023125"/>
    </source>
</evidence>
<feature type="domain" description="Core-binding (CB)" evidence="7">
    <location>
        <begin position="13"/>
        <end position="95"/>
    </location>
</feature>
<dbReference type="Gene3D" id="1.10.443.10">
    <property type="entry name" value="Intergrase catalytic core"/>
    <property type="match status" value="1"/>
</dbReference>
<dbReference type="PANTHER" id="PTHR30349:SF41">
    <property type="entry name" value="INTEGRASE_RECOMBINASE PROTEIN MJ0367-RELATED"/>
    <property type="match status" value="1"/>
</dbReference>
<dbReference type="InterPro" id="IPR044068">
    <property type="entry name" value="CB"/>
</dbReference>
<keyword evidence="3 5" id="KW-0238">DNA-binding</keyword>
<evidence type="ECO:0000259" key="7">
    <source>
        <dbReference type="PROSITE" id="PS51900"/>
    </source>
</evidence>
<dbReference type="Gene3D" id="1.10.150.130">
    <property type="match status" value="1"/>
</dbReference>
<feature type="domain" description="Tyr recombinase" evidence="6">
    <location>
        <begin position="119"/>
        <end position="335"/>
    </location>
</feature>
<dbReference type="GO" id="GO:0015074">
    <property type="term" value="P:DNA integration"/>
    <property type="evidence" value="ECO:0007669"/>
    <property type="project" value="UniProtKB-KW"/>
</dbReference>
<proteinExistence type="inferred from homology"/>
<dbReference type="InterPro" id="IPR050090">
    <property type="entry name" value="Tyrosine_recombinase_XerCD"/>
</dbReference>
<dbReference type="GO" id="GO:0003677">
    <property type="term" value="F:DNA binding"/>
    <property type="evidence" value="ECO:0007669"/>
    <property type="project" value="UniProtKB-UniRule"/>
</dbReference>